<evidence type="ECO:0000259" key="2">
    <source>
        <dbReference type="SMART" id="SM01126"/>
    </source>
</evidence>
<reference evidence="3 4" key="1">
    <citation type="submission" date="2016-11" db="EMBL/GenBank/DDBJ databases">
        <title>The macronuclear genome of Stentor coeruleus: a giant cell with tiny introns.</title>
        <authorList>
            <person name="Slabodnick M."/>
            <person name="Ruby J.G."/>
            <person name="Reiff S.B."/>
            <person name="Swart E.C."/>
            <person name="Gosai S."/>
            <person name="Prabakaran S."/>
            <person name="Witkowska E."/>
            <person name="Larue G.E."/>
            <person name="Fisher S."/>
            <person name="Freeman R.M."/>
            <person name="Gunawardena J."/>
            <person name="Chu W."/>
            <person name="Stover N.A."/>
            <person name="Gregory B.D."/>
            <person name="Nowacki M."/>
            <person name="Derisi J."/>
            <person name="Roy S.W."/>
            <person name="Marshall W.F."/>
            <person name="Sood P."/>
        </authorList>
    </citation>
    <scope>NUCLEOTIDE SEQUENCE [LARGE SCALE GENOMIC DNA]</scope>
    <source>
        <strain evidence="3">WM001</strain>
    </source>
</reference>
<name>A0A1R2BZQ0_9CILI</name>
<comment type="caution">
    <text evidence="3">The sequence shown here is derived from an EMBL/GenBank/DDBJ whole genome shotgun (WGS) entry which is preliminary data.</text>
</comment>
<dbReference type="InterPro" id="IPR024445">
    <property type="entry name" value="Tnp_ISXO2-like"/>
</dbReference>
<protein>
    <recommendedName>
        <fullName evidence="2">ISXO2-like transposase domain-containing protein</fullName>
    </recommendedName>
</protein>
<dbReference type="PANTHER" id="PTHR47163:SF2">
    <property type="entry name" value="SI:DKEY-17M8.2"/>
    <property type="match status" value="1"/>
</dbReference>
<dbReference type="EMBL" id="MPUH01000346">
    <property type="protein sequence ID" value="OMJ82273.1"/>
    <property type="molecule type" value="Genomic_DNA"/>
</dbReference>
<sequence length="385" mass="44782">MDLPLLCCTFHTSDIEACESCTNNHELSVGLVDLNKKLCIRRKAKEMKVEKLKALIAVTEEKLKFVNNTENFTEEKFTPQKGIPLVDYLLTVSLPQDFFTIITREDLTVAFMVQSKFLSTSQTCKQCQTEMPITYFTYTSYVYYCFICKTRNKIKNTTFFQGSPLSLEKILLFIFLWVLGLRDVEISNLLEVSKSYTSTMSRKIRQLVGEDYSKTPPQFSGVVEINEMDFIKRKIEIGKSKAVKKWVFVMIERVTKQAYMEYIPERKKEVIVPIIQKLCLPGTVIITKQWAGYGRLEDLGYCHYTYEKTQGFIDPKNPHIHHSHVKNAFIWLKYQIKTRNRAGNFLQEYILEWLWRKKHSVDNKADNSAVSIFKAVLAVLSNSKL</sequence>
<organism evidence="3 4">
    <name type="scientific">Stentor coeruleus</name>
    <dbReference type="NCBI Taxonomy" id="5963"/>
    <lineage>
        <taxon>Eukaryota</taxon>
        <taxon>Sar</taxon>
        <taxon>Alveolata</taxon>
        <taxon>Ciliophora</taxon>
        <taxon>Postciliodesmatophora</taxon>
        <taxon>Heterotrichea</taxon>
        <taxon>Heterotrichida</taxon>
        <taxon>Stentoridae</taxon>
        <taxon>Stentor</taxon>
    </lineage>
</organism>
<dbReference type="SMART" id="SM01126">
    <property type="entry name" value="DDE_Tnp_IS1595"/>
    <property type="match status" value="1"/>
</dbReference>
<feature type="coiled-coil region" evidence="1">
    <location>
        <begin position="42"/>
        <end position="69"/>
    </location>
</feature>
<keyword evidence="1" id="KW-0175">Coiled coil</keyword>
<dbReference type="PANTHER" id="PTHR47163">
    <property type="entry name" value="DDE_TNP_IS1595 DOMAIN-CONTAINING PROTEIN"/>
    <property type="match status" value="1"/>
</dbReference>
<evidence type="ECO:0000256" key="1">
    <source>
        <dbReference type="SAM" id="Coils"/>
    </source>
</evidence>
<dbReference type="InterPro" id="IPR053164">
    <property type="entry name" value="IS1016-like_transposase"/>
</dbReference>
<proteinExistence type="predicted"/>
<keyword evidence="4" id="KW-1185">Reference proteome</keyword>
<dbReference type="Proteomes" id="UP000187209">
    <property type="component" value="Unassembled WGS sequence"/>
</dbReference>
<dbReference type="OrthoDB" id="6412411at2759"/>
<evidence type="ECO:0000313" key="3">
    <source>
        <dbReference type="EMBL" id="OMJ82273.1"/>
    </source>
</evidence>
<dbReference type="Pfam" id="PF12762">
    <property type="entry name" value="DDE_Tnp_IS1595"/>
    <property type="match status" value="1"/>
</dbReference>
<evidence type="ECO:0000313" key="4">
    <source>
        <dbReference type="Proteomes" id="UP000187209"/>
    </source>
</evidence>
<gene>
    <name evidence="3" type="ORF">SteCoe_17053</name>
</gene>
<dbReference type="AlphaFoldDB" id="A0A1R2BZQ0"/>
<accession>A0A1R2BZQ0</accession>
<feature type="domain" description="ISXO2-like transposase" evidence="2">
    <location>
        <begin position="218"/>
        <end position="358"/>
    </location>
</feature>